<gene>
    <name evidence="5" type="ORF">G6F51_005451</name>
</gene>
<keyword evidence="1" id="KW-0813">Transport</keyword>
<proteinExistence type="predicted"/>
<dbReference type="SUPFAM" id="SSF51316">
    <property type="entry name" value="Mss4-like"/>
    <property type="match status" value="1"/>
</dbReference>
<dbReference type="GO" id="GO:0007264">
    <property type="term" value="P:small GTPase-mediated signal transduction"/>
    <property type="evidence" value="ECO:0007669"/>
    <property type="project" value="InterPro"/>
</dbReference>
<comment type="caution">
    <text evidence="5">The sequence shown here is derived from an EMBL/GenBank/DDBJ whole genome shotgun (WGS) entry which is preliminary data.</text>
</comment>
<dbReference type="OrthoDB" id="30840at2759"/>
<organism evidence="5 6">
    <name type="scientific">Rhizopus oryzae</name>
    <name type="common">Mucormycosis agent</name>
    <name type="synonym">Rhizopus arrhizus var. delemar</name>
    <dbReference type="NCBI Taxonomy" id="64495"/>
    <lineage>
        <taxon>Eukaryota</taxon>
        <taxon>Fungi</taxon>
        <taxon>Fungi incertae sedis</taxon>
        <taxon>Mucoromycota</taxon>
        <taxon>Mucoromycotina</taxon>
        <taxon>Mucoromycetes</taxon>
        <taxon>Mucorales</taxon>
        <taxon>Mucorineae</taxon>
        <taxon>Rhizopodaceae</taxon>
        <taxon>Rhizopus</taxon>
    </lineage>
</organism>
<evidence type="ECO:0000313" key="5">
    <source>
        <dbReference type="EMBL" id="KAG1545464.1"/>
    </source>
</evidence>
<dbReference type="InterPro" id="IPR007515">
    <property type="entry name" value="Mss4"/>
</dbReference>
<evidence type="ECO:0000256" key="2">
    <source>
        <dbReference type="ARBA" id="ARBA00022658"/>
    </source>
</evidence>
<reference evidence="5" key="1">
    <citation type="journal article" date="2020" name="Microb. Genom.">
        <title>Genetic diversity of clinical and environmental Mucorales isolates obtained from an investigation of mucormycosis cases among solid organ transplant recipients.</title>
        <authorList>
            <person name="Nguyen M.H."/>
            <person name="Kaul D."/>
            <person name="Muto C."/>
            <person name="Cheng S.J."/>
            <person name="Richter R.A."/>
            <person name="Bruno V.M."/>
            <person name="Liu G."/>
            <person name="Beyhan S."/>
            <person name="Sundermann A.J."/>
            <person name="Mounaud S."/>
            <person name="Pasculle A.W."/>
            <person name="Nierman W.C."/>
            <person name="Driscoll E."/>
            <person name="Cumbie R."/>
            <person name="Clancy C.J."/>
            <person name="Dupont C.L."/>
        </authorList>
    </citation>
    <scope>NUCLEOTIDE SEQUENCE</scope>
    <source>
        <strain evidence="5">GL16</strain>
    </source>
</reference>
<evidence type="ECO:0000313" key="6">
    <source>
        <dbReference type="Proteomes" id="UP000717996"/>
    </source>
</evidence>
<dbReference type="GO" id="GO:0006892">
    <property type="term" value="P:post-Golgi vesicle-mediated transport"/>
    <property type="evidence" value="ECO:0007669"/>
    <property type="project" value="TreeGrafter"/>
</dbReference>
<evidence type="ECO:0000256" key="4">
    <source>
        <dbReference type="SAM" id="MobiDB-lite"/>
    </source>
</evidence>
<dbReference type="Gene3D" id="2.170.150.10">
    <property type="entry name" value="Metal Binding Protein, Guanine Nucleotide Exchange Factor, Chain A"/>
    <property type="match status" value="1"/>
</dbReference>
<dbReference type="EMBL" id="JAANIT010000667">
    <property type="protein sequence ID" value="KAG1545464.1"/>
    <property type="molecule type" value="Genomic_DNA"/>
</dbReference>
<dbReference type="GO" id="GO:0005829">
    <property type="term" value="C:cytosol"/>
    <property type="evidence" value="ECO:0007669"/>
    <property type="project" value="TreeGrafter"/>
</dbReference>
<keyword evidence="2" id="KW-0344">Guanine-nucleotide releasing factor</keyword>
<feature type="compositionally biased region" description="Basic and acidic residues" evidence="4">
    <location>
        <begin position="248"/>
        <end position="266"/>
    </location>
</feature>
<dbReference type="PANTHER" id="PTHR13276:SF0">
    <property type="entry name" value="GUANINE NUCLEOTIDE EXCHANGE FACTOR MSS4"/>
    <property type="match status" value="1"/>
</dbReference>
<sequence length="343" mass="39444">MATIIAYKEIDNAIEKLVDSSSQKNIADILCPKEGCKCVVLKRNTATLVEREGSKLELPPSSLPEGLMFEKESDGYFWLVGNMMDFENIGFSKTVGTIKYLSCADCDLGPIGYHDTIQAPKEYVPENWDVDIIDYWGSLLKSYHKCHEAPEEYNTTEKVTNLIIENLPKETRIEDEELARKRQKVDASIRETDMKPIEINKEESESDTFHDWTHTIEEGTDENNTEVDINDVLEEDTGAVEELTVQNEQRETSKEQKEKEKQKGEYDSTEYIKQSRVPNEDYVNQDEQNEIPQPQQPYFNYPPQTATMSGGDDDGLSNVIMAWYYAGYYTALYQSRHGNNRYE</sequence>
<dbReference type="GO" id="GO:0016020">
    <property type="term" value="C:membrane"/>
    <property type="evidence" value="ECO:0007669"/>
    <property type="project" value="TreeGrafter"/>
</dbReference>
<keyword evidence="3" id="KW-0653">Protein transport</keyword>
<dbReference type="PANTHER" id="PTHR13276">
    <property type="entry name" value="GUANINE NUCLEOTIDE EXCHANGE FACTOR MSS4"/>
    <property type="match status" value="1"/>
</dbReference>
<evidence type="ECO:0000256" key="3">
    <source>
        <dbReference type="ARBA" id="ARBA00022927"/>
    </source>
</evidence>
<dbReference type="PROSITE" id="PS51796">
    <property type="entry name" value="MSS4"/>
    <property type="match status" value="1"/>
</dbReference>
<dbReference type="Proteomes" id="UP000717996">
    <property type="component" value="Unassembled WGS sequence"/>
</dbReference>
<dbReference type="Pfam" id="PF04421">
    <property type="entry name" value="Mss4"/>
    <property type="match status" value="1"/>
</dbReference>
<accession>A0A9P6YEE0</accession>
<dbReference type="InterPro" id="IPR047313">
    <property type="entry name" value="SMN_C"/>
</dbReference>
<dbReference type="GO" id="GO:0005085">
    <property type="term" value="F:guanyl-nucleotide exchange factor activity"/>
    <property type="evidence" value="ECO:0007669"/>
    <property type="project" value="UniProtKB-KW"/>
</dbReference>
<dbReference type="InterPro" id="IPR011323">
    <property type="entry name" value="Mss4/transl-control_tumour"/>
</dbReference>
<dbReference type="CDD" id="cd22852">
    <property type="entry name" value="SMN_C"/>
    <property type="match status" value="1"/>
</dbReference>
<name>A0A9P6YEE0_RHIOR</name>
<dbReference type="InterPro" id="IPR011057">
    <property type="entry name" value="Mss4-like_sf"/>
</dbReference>
<protein>
    <submittedName>
        <fullName evidence="5">Uncharacterized protein</fullName>
    </submittedName>
</protein>
<dbReference type="AlphaFoldDB" id="A0A9P6YEE0"/>
<dbReference type="GO" id="GO:0008270">
    <property type="term" value="F:zinc ion binding"/>
    <property type="evidence" value="ECO:0007669"/>
    <property type="project" value="TreeGrafter"/>
</dbReference>
<feature type="region of interest" description="Disordered" evidence="4">
    <location>
        <begin position="245"/>
        <end position="280"/>
    </location>
</feature>
<evidence type="ECO:0000256" key="1">
    <source>
        <dbReference type="ARBA" id="ARBA00022448"/>
    </source>
</evidence>
<dbReference type="GO" id="GO:0015031">
    <property type="term" value="P:protein transport"/>
    <property type="evidence" value="ECO:0007669"/>
    <property type="project" value="UniProtKB-KW"/>
</dbReference>